<dbReference type="VEuPathDB" id="VectorBase:HLOH_061227"/>
<dbReference type="Proteomes" id="UP000821853">
    <property type="component" value="Chromosome 10"/>
</dbReference>
<accession>A0A9J6FPR1</accession>
<evidence type="ECO:0000313" key="2">
    <source>
        <dbReference type="EMBL" id="KAH9364819.1"/>
    </source>
</evidence>
<gene>
    <name evidence="2" type="ORF">HPB48_020959</name>
</gene>
<dbReference type="EMBL" id="JABSTR010000002">
    <property type="protein sequence ID" value="KAH9364819.1"/>
    <property type="molecule type" value="Genomic_DNA"/>
</dbReference>
<feature type="compositionally biased region" description="Low complexity" evidence="1">
    <location>
        <begin position="52"/>
        <end position="70"/>
    </location>
</feature>
<evidence type="ECO:0000256" key="1">
    <source>
        <dbReference type="SAM" id="MobiDB-lite"/>
    </source>
</evidence>
<proteinExistence type="predicted"/>
<protein>
    <submittedName>
        <fullName evidence="2">Uncharacterized protein</fullName>
    </submittedName>
</protein>
<feature type="region of interest" description="Disordered" evidence="1">
    <location>
        <begin position="16"/>
        <end position="74"/>
    </location>
</feature>
<organism evidence="2 3">
    <name type="scientific">Haemaphysalis longicornis</name>
    <name type="common">Bush tick</name>
    <dbReference type="NCBI Taxonomy" id="44386"/>
    <lineage>
        <taxon>Eukaryota</taxon>
        <taxon>Metazoa</taxon>
        <taxon>Ecdysozoa</taxon>
        <taxon>Arthropoda</taxon>
        <taxon>Chelicerata</taxon>
        <taxon>Arachnida</taxon>
        <taxon>Acari</taxon>
        <taxon>Parasitiformes</taxon>
        <taxon>Ixodida</taxon>
        <taxon>Ixodoidea</taxon>
        <taxon>Ixodidae</taxon>
        <taxon>Haemaphysalinae</taxon>
        <taxon>Haemaphysalis</taxon>
    </lineage>
</organism>
<reference evidence="2 3" key="1">
    <citation type="journal article" date="2020" name="Cell">
        <title>Large-Scale Comparative Analyses of Tick Genomes Elucidate Their Genetic Diversity and Vector Capacities.</title>
        <authorList>
            <consortium name="Tick Genome and Microbiome Consortium (TIGMIC)"/>
            <person name="Jia N."/>
            <person name="Wang J."/>
            <person name="Shi W."/>
            <person name="Du L."/>
            <person name="Sun Y."/>
            <person name="Zhan W."/>
            <person name="Jiang J.F."/>
            <person name="Wang Q."/>
            <person name="Zhang B."/>
            <person name="Ji P."/>
            <person name="Bell-Sakyi L."/>
            <person name="Cui X.M."/>
            <person name="Yuan T.T."/>
            <person name="Jiang B.G."/>
            <person name="Yang W.F."/>
            <person name="Lam T.T."/>
            <person name="Chang Q.C."/>
            <person name="Ding S.J."/>
            <person name="Wang X.J."/>
            <person name="Zhu J.G."/>
            <person name="Ruan X.D."/>
            <person name="Zhao L."/>
            <person name="Wei J.T."/>
            <person name="Ye R.Z."/>
            <person name="Que T.C."/>
            <person name="Du C.H."/>
            <person name="Zhou Y.H."/>
            <person name="Cheng J.X."/>
            <person name="Dai P.F."/>
            <person name="Guo W.B."/>
            <person name="Han X.H."/>
            <person name="Huang E.J."/>
            <person name="Li L.F."/>
            <person name="Wei W."/>
            <person name="Gao Y.C."/>
            <person name="Liu J.Z."/>
            <person name="Shao H.Z."/>
            <person name="Wang X."/>
            <person name="Wang C.C."/>
            <person name="Yang T.C."/>
            <person name="Huo Q.B."/>
            <person name="Li W."/>
            <person name="Chen H.Y."/>
            <person name="Chen S.E."/>
            <person name="Zhou L.G."/>
            <person name="Ni X.B."/>
            <person name="Tian J.H."/>
            <person name="Sheng Y."/>
            <person name="Liu T."/>
            <person name="Pan Y.S."/>
            <person name="Xia L.Y."/>
            <person name="Li J."/>
            <person name="Zhao F."/>
            <person name="Cao W.C."/>
        </authorList>
    </citation>
    <scope>NUCLEOTIDE SEQUENCE [LARGE SCALE GENOMIC DNA]</scope>
    <source>
        <strain evidence="2">HaeL-2018</strain>
    </source>
</reference>
<dbReference type="AlphaFoldDB" id="A0A9J6FPR1"/>
<name>A0A9J6FPR1_HAELO</name>
<sequence length="174" mass="18850">MCSKRGLSKEEIGALLDLSSDSGDDSEADDWEQLLTDISTSGDESEDSEPVRANGASARSSAAKASSRTSTVRKDSTAWIADKDNDCAGKPTDFLGEHKVNVPGALPIDYFLAVFPEGGWTTGLFTLFPATPDGSLKTLPKGTTEKREQEWMSPGRTPWNFTINTWEVSTSWIP</sequence>
<evidence type="ECO:0000313" key="3">
    <source>
        <dbReference type="Proteomes" id="UP000821853"/>
    </source>
</evidence>
<keyword evidence="3" id="KW-1185">Reference proteome</keyword>
<feature type="compositionally biased region" description="Acidic residues" evidence="1">
    <location>
        <begin position="22"/>
        <end position="32"/>
    </location>
</feature>
<comment type="caution">
    <text evidence="2">The sequence shown here is derived from an EMBL/GenBank/DDBJ whole genome shotgun (WGS) entry which is preliminary data.</text>
</comment>